<feature type="signal peptide" evidence="1">
    <location>
        <begin position="1"/>
        <end position="20"/>
    </location>
</feature>
<dbReference type="InterPro" id="IPR000683">
    <property type="entry name" value="Gfo/Idh/MocA-like_OxRdtase_N"/>
</dbReference>
<dbReference type="Proteomes" id="UP000249873">
    <property type="component" value="Chromosome"/>
</dbReference>
<gene>
    <name evidence="4" type="ORF">DJ013_08575</name>
</gene>
<dbReference type="Pfam" id="PF01408">
    <property type="entry name" value="GFO_IDH_MocA"/>
    <property type="match status" value="1"/>
</dbReference>
<organism evidence="4 5">
    <name type="scientific">Arcticibacterium luteifluviistationis</name>
    <dbReference type="NCBI Taxonomy" id="1784714"/>
    <lineage>
        <taxon>Bacteria</taxon>
        <taxon>Pseudomonadati</taxon>
        <taxon>Bacteroidota</taxon>
        <taxon>Cytophagia</taxon>
        <taxon>Cytophagales</taxon>
        <taxon>Leadbetterellaceae</taxon>
        <taxon>Arcticibacterium</taxon>
    </lineage>
</organism>
<dbReference type="InterPro" id="IPR051450">
    <property type="entry name" value="Gfo/Idh/MocA_Oxidoreductases"/>
</dbReference>
<dbReference type="EMBL" id="CP029480">
    <property type="protein sequence ID" value="AWV98221.1"/>
    <property type="molecule type" value="Genomic_DNA"/>
</dbReference>
<evidence type="ECO:0000313" key="4">
    <source>
        <dbReference type="EMBL" id="AWV98221.1"/>
    </source>
</evidence>
<feature type="chain" id="PRO_5016280622" evidence="1">
    <location>
        <begin position="21"/>
        <end position="367"/>
    </location>
</feature>
<dbReference type="SUPFAM" id="SSF55347">
    <property type="entry name" value="Glyceraldehyde-3-phosphate dehydrogenase-like, C-terminal domain"/>
    <property type="match status" value="1"/>
</dbReference>
<evidence type="ECO:0000313" key="5">
    <source>
        <dbReference type="Proteomes" id="UP000249873"/>
    </source>
</evidence>
<evidence type="ECO:0000259" key="3">
    <source>
        <dbReference type="Pfam" id="PF22725"/>
    </source>
</evidence>
<dbReference type="InterPro" id="IPR055170">
    <property type="entry name" value="GFO_IDH_MocA-like_dom"/>
</dbReference>
<dbReference type="GO" id="GO:0000166">
    <property type="term" value="F:nucleotide binding"/>
    <property type="evidence" value="ECO:0007669"/>
    <property type="project" value="InterPro"/>
</dbReference>
<sequence>MIKKIIALLLLCVYFKTAVAQKEPMKIAVAGLTHTHVHWVLQRASDGDFDLVGVAEPNKELAERFFKQYNLPLDILFEDIDSMLENTNPEAICAFNTIRGHLEVVEKAAPKGIHVMVEKPLAVNLDHARKMEALAKKHQIQLLTNYETTWYPTNHKIKEILAEEKETFGQIRKMVIHDGHPGPQEIGCNIEFLTWLTDPYYNGAGALTDFGCYGANLSTWLHPNEKPISVTAVTHQFKPHIYPLVDDEATIIVTYPNSQSIIQASWNWNYNRKDMEVYTEKGFLKANTRHELEIMKNEKDGSKEYMLEERAAPFNDPFSYMMAVIRNEAKMSKSDLSSLENNMTVMEILQAAMISAKEGRTVNLTEL</sequence>
<accession>A0A2Z4GAS2</accession>
<keyword evidence="1" id="KW-0732">Signal</keyword>
<proteinExistence type="predicted"/>
<feature type="domain" description="Gfo/Idh/MocA-like oxidoreductase N-terminal" evidence="2">
    <location>
        <begin position="26"/>
        <end position="145"/>
    </location>
</feature>
<dbReference type="PANTHER" id="PTHR43377">
    <property type="entry name" value="BILIVERDIN REDUCTASE A"/>
    <property type="match status" value="1"/>
</dbReference>
<dbReference type="KEGG" id="als:DJ013_08575"/>
<dbReference type="InterPro" id="IPR036291">
    <property type="entry name" value="NAD(P)-bd_dom_sf"/>
</dbReference>
<reference evidence="4 5" key="1">
    <citation type="submission" date="2018-05" db="EMBL/GenBank/DDBJ databases">
        <title>Complete genome sequence of Arcticibacterium luteifluviistationis SM1504T, a cytophagaceae bacterium isolated from Arctic surface seawater.</title>
        <authorList>
            <person name="Li Y."/>
            <person name="Qin Q.-L."/>
        </authorList>
    </citation>
    <scope>NUCLEOTIDE SEQUENCE [LARGE SCALE GENOMIC DNA]</scope>
    <source>
        <strain evidence="4 5">SM1504</strain>
    </source>
</reference>
<evidence type="ECO:0000259" key="2">
    <source>
        <dbReference type="Pfam" id="PF01408"/>
    </source>
</evidence>
<dbReference type="RefSeq" id="WP_111371346.1">
    <property type="nucleotide sequence ID" value="NZ_CP029480.1"/>
</dbReference>
<dbReference type="Pfam" id="PF22725">
    <property type="entry name" value="GFO_IDH_MocA_C3"/>
    <property type="match status" value="1"/>
</dbReference>
<dbReference type="SUPFAM" id="SSF51735">
    <property type="entry name" value="NAD(P)-binding Rossmann-fold domains"/>
    <property type="match status" value="1"/>
</dbReference>
<name>A0A2Z4GAS2_9BACT</name>
<dbReference type="Gene3D" id="3.40.50.720">
    <property type="entry name" value="NAD(P)-binding Rossmann-like Domain"/>
    <property type="match status" value="1"/>
</dbReference>
<feature type="domain" description="GFO/IDH/MocA-like oxidoreductase" evidence="3">
    <location>
        <begin position="157"/>
        <end position="284"/>
    </location>
</feature>
<protein>
    <submittedName>
        <fullName evidence="4">Oxidoreductase</fullName>
    </submittedName>
</protein>
<dbReference type="Gene3D" id="3.30.360.10">
    <property type="entry name" value="Dihydrodipicolinate Reductase, domain 2"/>
    <property type="match status" value="1"/>
</dbReference>
<dbReference type="PANTHER" id="PTHR43377:SF1">
    <property type="entry name" value="BILIVERDIN REDUCTASE A"/>
    <property type="match status" value="1"/>
</dbReference>
<evidence type="ECO:0000256" key="1">
    <source>
        <dbReference type="SAM" id="SignalP"/>
    </source>
</evidence>
<dbReference type="OrthoDB" id="9815825at2"/>
<keyword evidence="5" id="KW-1185">Reference proteome</keyword>
<dbReference type="AlphaFoldDB" id="A0A2Z4GAS2"/>